<dbReference type="AlphaFoldDB" id="A0A382GXF6"/>
<accession>A0A382GXF6</accession>
<evidence type="ECO:0000256" key="2">
    <source>
        <dbReference type="ARBA" id="ARBA00022898"/>
    </source>
</evidence>
<protein>
    <recommendedName>
        <fullName evidence="4">Aminotransferase class V domain-containing protein</fullName>
    </recommendedName>
</protein>
<keyword evidence="2" id="KW-0663">Pyridoxal phosphate</keyword>
<dbReference type="InterPro" id="IPR015424">
    <property type="entry name" value="PyrdxlP-dep_Trfase"/>
</dbReference>
<evidence type="ECO:0000256" key="1">
    <source>
        <dbReference type="ARBA" id="ARBA00001933"/>
    </source>
</evidence>
<sequence length="379" mass="39745">MGRGSVYDEIGVRRVINASGSMTYLGGSLIAPEVLAKMDEAAGAFVFIEELLAWASGEIASLTKTDAGLVTTGSAAGILLSTAACLTGNDRERMRALPQTESWKNEIVMQKQHRIGFDHAVGVAGGRIVEVGDAAGTSIDQVKEALSDKTAAILHVVLDPTPTASLEEVADVAHGHGIPVIVDAAAELPPVRNLSAFAEDGGDLVIFSGGKQVSGPNDSGILCGRGDLVAAATAQAFPNGGIGRPLKVSKEQIVGLVFALKRFASLDWDAQVERWRQMAQRMAEILSAAAGVVETDVGFPQGGGRPRIIPRTRVKIDEAMVGHTVMELDEILEQGTPAIAVGAQASQQTIWLNPQHLEDGEDEIAARHLADVLGRGASR</sequence>
<dbReference type="EMBL" id="UINC01058004">
    <property type="protein sequence ID" value="SVB79776.1"/>
    <property type="molecule type" value="Genomic_DNA"/>
</dbReference>
<name>A0A382GXF6_9ZZZZ</name>
<evidence type="ECO:0008006" key="4">
    <source>
        <dbReference type="Google" id="ProtNLM"/>
    </source>
</evidence>
<dbReference type="InterPro" id="IPR015421">
    <property type="entry name" value="PyrdxlP-dep_Trfase_major"/>
</dbReference>
<reference evidence="3" key="1">
    <citation type="submission" date="2018-05" db="EMBL/GenBank/DDBJ databases">
        <authorList>
            <person name="Lanie J.A."/>
            <person name="Ng W.-L."/>
            <person name="Kazmierczak K.M."/>
            <person name="Andrzejewski T.M."/>
            <person name="Davidsen T.M."/>
            <person name="Wayne K.J."/>
            <person name="Tettelin H."/>
            <person name="Glass J.I."/>
            <person name="Rusch D."/>
            <person name="Podicherti R."/>
            <person name="Tsui H.-C.T."/>
            <person name="Winkler M.E."/>
        </authorList>
    </citation>
    <scope>NUCLEOTIDE SEQUENCE</scope>
</reference>
<dbReference type="PANTHER" id="PTHR32328:SF0">
    <property type="entry name" value="L-SERYL-TRNA(SEC) SELENIUM TRANSFERASE"/>
    <property type="match status" value="1"/>
</dbReference>
<dbReference type="SUPFAM" id="SSF53383">
    <property type="entry name" value="PLP-dependent transferases"/>
    <property type="match status" value="1"/>
</dbReference>
<comment type="cofactor">
    <cofactor evidence="1">
        <name>pyridoxal 5'-phosphate</name>
        <dbReference type="ChEBI" id="CHEBI:597326"/>
    </cofactor>
</comment>
<organism evidence="3">
    <name type="scientific">marine metagenome</name>
    <dbReference type="NCBI Taxonomy" id="408172"/>
    <lineage>
        <taxon>unclassified sequences</taxon>
        <taxon>metagenomes</taxon>
        <taxon>ecological metagenomes</taxon>
    </lineage>
</organism>
<dbReference type="PANTHER" id="PTHR32328">
    <property type="entry name" value="L-SERYL-TRNA(SEC) SELENIUM TRANSFERASE"/>
    <property type="match status" value="1"/>
</dbReference>
<dbReference type="Gene3D" id="3.40.640.10">
    <property type="entry name" value="Type I PLP-dependent aspartate aminotransferase-like (Major domain)"/>
    <property type="match status" value="1"/>
</dbReference>
<dbReference type="Pfam" id="PF03841">
    <property type="entry name" value="SelA"/>
    <property type="match status" value="1"/>
</dbReference>
<evidence type="ECO:0000313" key="3">
    <source>
        <dbReference type="EMBL" id="SVB79776.1"/>
    </source>
</evidence>
<proteinExistence type="predicted"/>
<dbReference type="GO" id="GO:0004125">
    <property type="term" value="F:L-seryl-tRNA(Sec) selenium transferase activity"/>
    <property type="evidence" value="ECO:0007669"/>
    <property type="project" value="TreeGrafter"/>
</dbReference>
<dbReference type="InterPro" id="IPR018319">
    <property type="entry name" value="SelA-like"/>
</dbReference>
<gene>
    <name evidence="3" type="ORF">METZ01_LOCUS232630</name>
</gene>